<dbReference type="AlphaFoldDB" id="A0A6M3LJK0"/>
<reference evidence="2" key="1">
    <citation type="submission" date="2020-03" db="EMBL/GenBank/DDBJ databases">
        <title>The deep terrestrial virosphere.</title>
        <authorList>
            <person name="Holmfeldt K."/>
            <person name="Nilsson E."/>
            <person name="Simone D."/>
            <person name="Lopez-Fernandez M."/>
            <person name="Wu X."/>
            <person name="de Brujin I."/>
            <person name="Lundin D."/>
            <person name="Andersson A."/>
            <person name="Bertilsson S."/>
            <person name="Dopson M."/>
        </authorList>
    </citation>
    <scope>NUCLEOTIDE SEQUENCE</scope>
    <source>
        <strain evidence="1">MM415A03651</strain>
        <strain evidence="2">MM415B04311</strain>
    </source>
</reference>
<dbReference type="EMBL" id="MT143132">
    <property type="protein sequence ID" value="QJA93231.1"/>
    <property type="molecule type" value="Genomic_DNA"/>
</dbReference>
<evidence type="ECO:0000313" key="1">
    <source>
        <dbReference type="EMBL" id="QJA70570.1"/>
    </source>
</evidence>
<proteinExistence type="predicted"/>
<name>A0A6M3LJK0_9ZZZZ</name>
<evidence type="ECO:0000313" key="2">
    <source>
        <dbReference type="EMBL" id="QJA93231.1"/>
    </source>
</evidence>
<dbReference type="EMBL" id="MT141803">
    <property type="protein sequence ID" value="QJA70570.1"/>
    <property type="molecule type" value="Genomic_DNA"/>
</dbReference>
<accession>A0A6M3LJK0</accession>
<protein>
    <submittedName>
        <fullName evidence="2">Uncharacterized protein</fullName>
    </submittedName>
</protein>
<organism evidence="2">
    <name type="scientific">viral metagenome</name>
    <dbReference type="NCBI Taxonomy" id="1070528"/>
    <lineage>
        <taxon>unclassified sequences</taxon>
        <taxon>metagenomes</taxon>
        <taxon>organismal metagenomes</taxon>
    </lineage>
</organism>
<gene>
    <name evidence="1" type="ORF">MM415A03651_0015</name>
    <name evidence="2" type="ORF">MM415B04311_0013</name>
</gene>
<sequence>MTHYEVRLQTCKEYFNRRHTTLHIEADNEAAANEKASEICDLIESDMDQLSVYRIYDYTISAS</sequence>